<dbReference type="Pfam" id="PF01401">
    <property type="entry name" value="Peptidase_M2"/>
    <property type="match status" value="1"/>
</dbReference>
<gene>
    <name evidence="7" type="ORF">GE061_020352</name>
</gene>
<dbReference type="InterPro" id="IPR001548">
    <property type="entry name" value="Peptidase_M2"/>
</dbReference>
<evidence type="ECO:0000256" key="2">
    <source>
        <dbReference type="ARBA" id="ARBA00022729"/>
    </source>
</evidence>
<evidence type="ECO:0000256" key="4">
    <source>
        <dbReference type="ARBA" id="ARBA00023180"/>
    </source>
</evidence>
<evidence type="ECO:0000256" key="5">
    <source>
        <dbReference type="PIRSR" id="PIRSR601548-5"/>
    </source>
</evidence>
<protein>
    <submittedName>
        <fullName evidence="7">Uncharacterized protein</fullName>
    </submittedName>
</protein>
<keyword evidence="4 5" id="KW-0325">Glycoprotein</keyword>
<organism evidence="7 8">
    <name type="scientific">Apolygus lucorum</name>
    <name type="common">Small green plant bug</name>
    <name type="synonym">Lygocoris lucorum</name>
    <dbReference type="NCBI Taxonomy" id="248454"/>
    <lineage>
        <taxon>Eukaryota</taxon>
        <taxon>Metazoa</taxon>
        <taxon>Ecdysozoa</taxon>
        <taxon>Arthropoda</taxon>
        <taxon>Hexapoda</taxon>
        <taxon>Insecta</taxon>
        <taxon>Pterygota</taxon>
        <taxon>Neoptera</taxon>
        <taxon>Paraneoptera</taxon>
        <taxon>Hemiptera</taxon>
        <taxon>Heteroptera</taxon>
        <taxon>Panheteroptera</taxon>
        <taxon>Cimicomorpha</taxon>
        <taxon>Miridae</taxon>
        <taxon>Mirini</taxon>
        <taxon>Apolygus</taxon>
    </lineage>
</organism>
<evidence type="ECO:0000256" key="3">
    <source>
        <dbReference type="ARBA" id="ARBA00023157"/>
    </source>
</evidence>
<dbReference type="GO" id="GO:0016020">
    <property type="term" value="C:membrane"/>
    <property type="evidence" value="ECO:0007669"/>
    <property type="project" value="InterPro"/>
</dbReference>
<feature type="signal peptide" evidence="6">
    <location>
        <begin position="1"/>
        <end position="22"/>
    </location>
</feature>
<evidence type="ECO:0000256" key="6">
    <source>
        <dbReference type="SAM" id="SignalP"/>
    </source>
</evidence>
<comment type="similarity">
    <text evidence="1">Belongs to the peptidase M2 family.</text>
</comment>
<name>A0A8S9WJ81_APOLU</name>
<dbReference type="GO" id="GO:0008237">
    <property type="term" value="F:metallopeptidase activity"/>
    <property type="evidence" value="ECO:0007669"/>
    <property type="project" value="InterPro"/>
</dbReference>
<dbReference type="Proteomes" id="UP000466442">
    <property type="component" value="Unassembled WGS sequence"/>
</dbReference>
<keyword evidence="8" id="KW-1185">Reference proteome</keyword>
<evidence type="ECO:0000313" key="8">
    <source>
        <dbReference type="Proteomes" id="UP000466442"/>
    </source>
</evidence>
<keyword evidence="3" id="KW-1015">Disulfide bond</keyword>
<proteinExistence type="inferred from homology"/>
<sequence>MRGSAIWLMIAGVIFCASLVVAENDVSEAAAKEFMKTLNEKKEKLVSKGAIVSWAYESNITEENSKIKPIETIKCAWDYAILTEDKLDV</sequence>
<evidence type="ECO:0000256" key="1">
    <source>
        <dbReference type="ARBA" id="ARBA00008139"/>
    </source>
</evidence>
<keyword evidence="2 6" id="KW-0732">Signal</keyword>
<reference evidence="7" key="1">
    <citation type="journal article" date="2021" name="Mol. Ecol. Resour.">
        <title>Apolygus lucorum genome provides insights into omnivorousness and mesophyll feeding.</title>
        <authorList>
            <person name="Liu Y."/>
            <person name="Liu H."/>
            <person name="Wang H."/>
            <person name="Huang T."/>
            <person name="Liu B."/>
            <person name="Yang B."/>
            <person name="Yin L."/>
            <person name="Li B."/>
            <person name="Zhang Y."/>
            <person name="Zhang S."/>
            <person name="Jiang F."/>
            <person name="Zhang X."/>
            <person name="Ren Y."/>
            <person name="Wang B."/>
            <person name="Wang S."/>
            <person name="Lu Y."/>
            <person name="Wu K."/>
            <person name="Fan W."/>
            <person name="Wang G."/>
        </authorList>
    </citation>
    <scope>NUCLEOTIDE SEQUENCE</scope>
    <source>
        <strain evidence="7">12Hb</strain>
    </source>
</reference>
<comment type="caution">
    <text evidence="7">The sequence shown here is derived from an EMBL/GenBank/DDBJ whole genome shotgun (WGS) entry which is preliminary data.</text>
</comment>
<dbReference type="GO" id="GO:0008241">
    <property type="term" value="F:peptidyl-dipeptidase activity"/>
    <property type="evidence" value="ECO:0007669"/>
    <property type="project" value="InterPro"/>
</dbReference>
<dbReference type="AlphaFoldDB" id="A0A8S9WJ81"/>
<accession>A0A8S9WJ81</accession>
<evidence type="ECO:0000313" key="7">
    <source>
        <dbReference type="EMBL" id="KAF6197293.1"/>
    </source>
</evidence>
<dbReference type="EMBL" id="WIXP02000186">
    <property type="protein sequence ID" value="KAF6197293.1"/>
    <property type="molecule type" value="Genomic_DNA"/>
</dbReference>
<feature type="chain" id="PRO_5035871308" evidence="6">
    <location>
        <begin position="23"/>
        <end position="89"/>
    </location>
</feature>
<dbReference type="GO" id="GO:0006508">
    <property type="term" value="P:proteolysis"/>
    <property type="evidence" value="ECO:0007669"/>
    <property type="project" value="InterPro"/>
</dbReference>
<feature type="glycosylation site" description="N-linked (GlcNAc...) asparagine" evidence="5">
    <location>
        <position position="59"/>
    </location>
</feature>